<reference evidence="1" key="2">
    <citation type="submission" date="2025-09" db="UniProtKB">
        <authorList>
            <consortium name="Ensembl"/>
        </authorList>
    </citation>
    <scope>IDENTIFICATION</scope>
</reference>
<organism evidence="1 2">
    <name type="scientific">Laticauda laticaudata</name>
    <name type="common">Blue-ringed sea krait</name>
    <name type="synonym">Blue-lipped sea krait</name>
    <dbReference type="NCBI Taxonomy" id="8630"/>
    <lineage>
        <taxon>Eukaryota</taxon>
        <taxon>Metazoa</taxon>
        <taxon>Chordata</taxon>
        <taxon>Craniata</taxon>
        <taxon>Vertebrata</taxon>
        <taxon>Euteleostomi</taxon>
        <taxon>Lepidosauria</taxon>
        <taxon>Squamata</taxon>
        <taxon>Bifurcata</taxon>
        <taxon>Unidentata</taxon>
        <taxon>Episquamata</taxon>
        <taxon>Toxicofera</taxon>
        <taxon>Serpentes</taxon>
        <taxon>Colubroidea</taxon>
        <taxon>Elapidae</taxon>
        <taxon>Laticaudinae</taxon>
        <taxon>Laticauda</taxon>
    </lineage>
</organism>
<reference evidence="1" key="1">
    <citation type="submission" date="2025-08" db="UniProtKB">
        <authorList>
            <consortium name="Ensembl"/>
        </authorList>
    </citation>
    <scope>IDENTIFICATION</scope>
</reference>
<dbReference type="Ensembl" id="ENSLLTT00000011140.1">
    <property type="protein sequence ID" value="ENSLLTP00000010736.1"/>
    <property type="gene ID" value="ENSLLTG00000008214.1"/>
</dbReference>
<accession>A0A8C5RZ29</accession>
<dbReference type="AlphaFoldDB" id="A0A8C5RZ29"/>
<proteinExistence type="predicted"/>
<sequence>MQLVRSQHTGERRAATYIYLERQGRDWGTLQEYSWDGGSTCTPGMASYTSRNPGRPLSSSLTGRCMSWPSAVSWRVRSPPRSTFSTDSNGWQAFFNVLHPLCIRKCSGTGA</sequence>
<name>A0A8C5RZ29_LATLA</name>
<protein>
    <submittedName>
        <fullName evidence="1">Uncharacterized protein</fullName>
    </submittedName>
</protein>
<keyword evidence="2" id="KW-1185">Reference proteome</keyword>
<evidence type="ECO:0000313" key="2">
    <source>
        <dbReference type="Proteomes" id="UP000694406"/>
    </source>
</evidence>
<evidence type="ECO:0000313" key="1">
    <source>
        <dbReference type="Ensembl" id="ENSLLTP00000010736.1"/>
    </source>
</evidence>
<dbReference type="Proteomes" id="UP000694406">
    <property type="component" value="Unplaced"/>
</dbReference>